<proteinExistence type="predicted"/>
<reference evidence="2 3" key="1">
    <citation type="journal article" date="2010" name="Science">
        <title>Genomic analysis of organismal complexity in the multicellular green alga Volvox carteri.</title>
        <authorList>
            <person name="Prochnik S.E."/>
            <person name="Umen J."/>
            <person name="Nedelcu A.M."/>
            <person name="Hallmann A."/>
            <person name="Miller S.M."/>
            <person name="Nishii I."/>
            <person name="Ferris P."/>
            <person name="Kuo A."/>
            <person name="Mitros T."/>
            <person name="Fritz-Laylin L.K."/>
            <person name="Hellsten U."/>
            <person name="Chapman J."/>
            <person name="Simakov O."/>
            <person name="Rensing S.A."/>
            <person name="Terry A."/>
            <person name="Pangilinan J."/>
            <person name="Kapitonov V."/>
            <person name="Jurka J."/>
            <person name="Salamov A."/>
            <person name="Shapiro H."/>
            <person name="Schmutz J."/>
            <person name="Grimwood J."/>
            <person name="Lindquist E."/>
            <person name="Lucas S."/>
            <person name="Grigoriev I.V."/>
            <person name="Schmitt R."/>
            <person name="Kirk D."/>
            <person name="Rokhsar D.S."/>
        </authorList>
    </citation>
    <scope>NUCLEOTIDE SEQUENCE [LARGE SCALE GENOMIC DNA]</scope>
    <source>
        <strain evidence="3">f. Nagariensis / Eve</strain>
    </source>
</reference>
<dbReference type="OrthoDB" id="558610at2759"/>
<feature type="region of interest" description="Disordered" evidence="1">
    <location>
        <begin position="185"/>
        <end position="217"/>
    </location>
</feature>
<keyword evidence="3" id="KW-1185">Reference proteome</keyword>
<name>D8U8J4_VOLCA</name>
<dbReference type="RefSeq" id="XP_002954946.1">
    <property type="nucleotide sequence ID" value="XM_002954900.1"/>
</dbReference>
<dbReference type="AlphaFoldDB" id="D8U8J4"/>
<accession>D8U8J4</accession>
<evidence type="ECO:0000313" key="2">
    <source>
        <dbReference type="EMBL" id="EFJ43934.1"/>
    </source>
</evidence>
<dbReference type="GeneID" id="9621749"/>
<dbReference type="EMBL" id="GL378368">
    <property type="protein sequence ID" value="EFJ43934.1"/>
    <property type="molecule type" value="Genomic_DNA"/>
</dbReference>
<protein>
    <submittedName>
        <fullName evidence="2">Uncharacterized protein</fullName>
    </submittedName>
</protein>
<sequence length="264" mass="29562">MTNSPAPMIYLQCIDPRQTVLGLLEAHKAQPGQHAFPLSRPCNALPTLYYRTILCFSVLFDGYKARSPVIIIGHVEVGGIPVEIRDMAAKIGFEIGCRPFQLFYTAYDKWKSDFKPAFNSPGSAKATMDMFSTLYEMGFRERDLLDQQQVNRFKESVKPKIVHVVPPNFINGLEAAVEAVANPNPRKRKNCWDSQEGDGDDGERDGTKDASGSGTSQGVQRAKRYILEKLYKFFDPVLKDFNPASKIYSEVPSLTLSCPLCRVI</sequence>
<evidence type="ECO:0000256" key="1">
    <source>
        <dbReference type="SAM" id="MobiDB-lite"/>
    </source>
</evidence>
<dbReference type="InParanoid" id="D8U8J4"/>
<dbReference type="KEGG" id="vcn:VOLCADRAFT_106607"/>
<organism evidence="3">
    <name type="scientific">Volvox carteri f. nagariensis</name>
    <dbReference type="NCBI Taxonomy" id="3068"/>
    <lineage>
        <taxon>Eukaryota</taxon>
        <taxon>Viridiplantae</taxon>
        <taxon>Chlorophyta</taxon>
        <taxon>core chlorophytes</taxon>
        <taxon>Chlorophyceae</taxon>
        <taxon>CS clade</taxon>
        <taxon>Chlamydomonadales</taxon>
        <taxon>Volvocaceae</taxon>
        <taxon>Volvox</taxon>
    </lineage>
</organism>
<gene>
    <name evidence="2" type="ORF">VOLCADRAFT_106607</name>
</gene>
<evidence type="ECO:0000313" key="3">
    <source>
        <dbReference type="Proteomes" id="UP000001058"/>
    </source>
</evidence>
<dbReference type="Proteomes" id="UP000001058">
    <property type="component" value="Unassembled WGS sequence"/>
</dbReference>